<proteinExistence type="predicted"/>
<evidence type="ECO:0000256" key="1">
    <source>
        <dbReference type="SAM" id="Phobius"/>
    </source>
</evidence>
<comment type="caution">
    <text evidence="2">The sequence shown here is derived from an EMBL/GenBank/DDBJ whole genome shotgun (WGS) entry which is preliminary data.</text>
</comment>
<feature type="transmembrane region" description="Helical" evidence="1">
    <location>
        <begin position="49"/>
        <end position="71"/>
    </location>
</feature>
<keyword evidence="1" id="KW-0812">Transmembrane</keyword>
<accession>A0A846RUE9</accession>
<sequence>MTIKRQLKVDMMPAAASAWGMRSQLMTVAIASAITAAVGLLTAEGWPGYVIGAALALSLWLMLFFGSFSAAKRGVVSPVTYAGAAVLAVALGYVFFRLGDNNGAWWAPAFVMAGAVMAGASFRAAGTGRGSGETDGRR</sequence>
<organism evidence="2 3">
    <name type="scientific">Arthrobacter pigmenti</name>
    <dbReference type="NCBI Taxonomy" id="271432"/>
    <lineage>
        <taxon>Bacteria</taxon>
        <taxon>Bacillati</taxon>
        <taxon>Actinomycetota</taxon>
        <taxon>Actinomycetes</taxon>
        <taxon>Micrococcales</taxon>
        <taxon>Micrococcaceae</taxon>
        <taxon>Arthrobacter</taxon>
    </lineage>
</organism>
<gene>
    <name evidence="2" type="ORF">BJ994_002843</name>
</gene>
<keyword evidence="1" id="KW-0472">Membrane</keyword>
<reference evidence="2 3" key="1">
    <citation type="submission" date="2020-03" db="EMBL/GenBank/DDBJ databases">
        <title>Sequencing the genomes of 1000 actinobacteria strains.</title>
        <authorList>
            <person name="Klenk H.-P."/>
        </authorList>
    </citation>
    <scope>NUCLEOTIDE SEQUENCE [LARGE SCALE GENOMIC DNA]</scope>
    <source>
        <strain evidence="2 3">DSM 16403</strain>
    </source>
</reference>
<dbReference type="EMBL" id="JAATJL010000001">
    <property type="protein sequence ID" value="NJC23767.1"/>
    <property type="molecule type" value="Genomic_DNA"/>
</dbReference>
<feature type="transmembrane region" description="Helical" evidence="1">
    <location>
        <begin position="21"/>
        <end position="43"/>
    </location>
</feature>
<keyword evidence="3" id="KW-1185">Reference proteome</keyword>
<keyword evidence="1" id="KW-1133">Transmembrane helix</keyword>
<dbReference type="RefSeq" id="WP_167995099.1">
    <property type="nucleotide sequence ID" value="NZ_JAATJL010000001.1"/>
</dbReference>
<feature type="transmembrane region" description="Helical" evidence="1">
    <location>
        <begin position="78"/>
        <end position="98"/>
    </location>
</feature>
<protein>
    <submittedName>
        <fullName evidence="2">Uncharacterized protein</fullName>
    </submittedName>
</protein>
<name>A0A846RUE9_9MICC</name>
<dbReference type="Proteomes" id="UP000547458">
    <property type="component" value="Unassembled WGS sequence"/>
</dbReference>
<feature type="transmembrane region" description="Helical" evidence="1">
    <location>
        <begin position="104"/>
        <end position="122"/>
    </location>
</feature>
<dbReference type="AlphaFoldDB" id="A0A846RUE9"/>
<evidence type="ECO:0000313" key="3">
    <source>
        <dbReference type="Proteomes" id="UP000547458"/>
    </source>
</evidence>
<evidence type="ECO:0000313" key="2">
    <source>
        <dbReference type="EMBL" id="NJC23767.1"/>
    </source>
</evidence>